<accession>A0A382US27</accession>
<protein>
    <submittedName>
        <fullName evidence="1">Uncharacterized protein</fullName>
    </submittedName>
</protein>
<evidence type="ECO:0000313" key="1">
    <source>
        <dbReference type="EMBL" id="SVD36481.1"/>
    </source>
</evidence>
<name>A0A382US27_9ZZZZ</name>
<gene>
    <name evidence="1" type="ORF">METZ01_LOCUS389335</name>
</gene>
<proteinExistence type="predicted"/>
<organism evidence="1">
    <name type="scientific">marine metagenome</name>
    <dbReference type="NCBI Taxonomy" id="408172"/>
    <lineage>
        <taxon>unclassified sequences</taxon>
        <taxon>metagenomes</taxon>
        <taxon>ecological metagenomes</taxon>
    </lineage>
</organism>
<dbReference type="EMBL" id="UINC01146008">
    <property type="protein sequence ID" value="SVD36481.1"/>
    <property type="molecule type" value="Genomic_DNA"/>
</dbReference>
<feature type="non-terminal residue" evidence="1">
    <location>
        <position position="1"/>
    </location>
</feature>
<sequence length="110" mass="11716">DRFSVLCEGDGVRRPERTARADVDGEFFLDPYGDDPLEPLADGKIDAGELVAQHLSLAINPYPRASGLEGKVDIAYPEYDGDPGGVSEERENTFSALAGCRAGKENSGAT</sequence>
<reference evidence="1" key="1">
    <citation type="submission" date="2018-05" db="EMBL/GenBank/DDBJ databases">
        <authorList>
            <person name="Lanie J.A."/>
            <person name="Ng W.-L."/>
            <person name="Kazmierczak K.M."/>
            <person name="Andrzejewski T.M."/>
            <person name="Davidsen T.M."/>
            <person name="Wayne K.J."/>
            <person name="Tettelin H."/>
            <person name="Glass J.I."/>
            <person name="Rusch D."/>
            <person name="Podicherti R."/>
            <person name="Tsui H.-C.T."/>
            <person name="Winkler M.E."/>
        </authorList>
    </citation>
    <scope>NUCLEOTIDE SEQUENCE</scope>
</reference>
<dbReference type="AlphaFoldDB" id="A0A382US27"/>